<protein>
    <recommendedName>
        <fullName evidence="9">Terpene cyclase/mutase family member</fullName>
        <ecNumber evidence="9">5.4.99.-</ecNumber>
    </recommendedName>
</protein>
<evidence type="ECO:0000313" key="12">
    <source>
        <dbReference type="EMBL" id="CAL1548688.1"/>
    </source>
</evidence>
<dbReference type="PROSITE" id="PS01074">
    <property type="entry name" value="TERPENE_SYNTHASES"/>
    <property type="match status" value="1"/>
</dbReference>
<dbReference type="CDD" id="cd02892">
    <property type="entry name" value="SQCY_1"/>
    <property type="match status" value="1"/>
</dbReference>
<dbReference type="InterPro" id="IPR032696">
    <property type="entry name" value="SQ_cyclase_C"/>
</dbReference>
<dbReference type="EMBL" id="CAXITT010001567">
    <property type="protein sequence ID" value="CAL1548688.1"/>
    <property type="molecule type" value="Genomic_DNA"/>
</dbReference>
<keyword evidence="2" id="KW-0444">Lipid biosynthesis</keyword>
<evidence type="ECO:0000256" key="2">
    <source>
        <dbReference type="ARBA" id="ARBA00022516"/>
    </source>
</evidence>
<feature type="domain" description="Squalene cyclase N-terminal" evidence="11">
    <location>
        <begin position="86"/>
        <end position="356"/>
    </location>
</feature>
<dbReference type="GO" id="GO:0000250">
    <property type="term" value="F:lanosterol synthase activity"/>
    <property type="evidence" value="ECO:0007669"/>
    <property type="project" value="TreeGrafter"/>
</dbReference>
<evidence type="ECO:0000313" key="13">
    <source>
        <dbReference type="Proteomes" id="UP001497497"/>
    </source>
</evidence>
<dbReference type="InterPro" id="IPR032697">
    <property type="entry name" value="SQ_cyclase_N"/>
</dbReference>
<evidence type="ECO:0000256" key="6">
    <source>
        <dbReference type="ARBA" id="ARBA00023235"/>
    </source>
</evidence>
<proteinExistence type="inferred from homology"/>
<sequence>MPFKYVNEMRRNRGGPYKTKPATDLTRWRLSNVEGRQTWQYFVKDEDVPREQTLLEKHSIGLDTSKEAPALPKPEKAQGSATNGMKFFSKLQAEDGHWAGDYGGPLFLMPGLIIVCHITKTPFSDAQKLEMIRYLRSVMCPDGGWGLHIEGPPTVFGCSLNYSAMRILGVSADDPDLTKTRKLLHKLGGAVGIPSWGKFWLAVLNVYSWEGLNSLFPEMWILPSWLPFHPSKLWCHCRQVYLPMAYSFGRGITAPEDEIIKALRVELYVEDFYKINWSKQRNNVASADLFSPHSWLLNLAYTVLNIYEKFHIGFIRKKALEVMYDHICADDRFTKCISIGPISKTINMLIRYHEEGPVSKDFKLHQHRVQDYLWLGLDGMKMTGTNGSQMWDTAFVALAFLEAGAYQMEEFKDCLTSLHNFLRITQIPENPPNYKKYYRQMSEVMVNIVFYSLRRPDLLFKFATFPFSTRDCGWIVSDCTAEGIKAVIKLQEKCQLKTVIPKEKLFRGIDVLLDMKCDDNGWATYEKKRGGKLLEMLNASEVFGDIMIDYTYVECTSACMQCLTTFTKAYPDYRKHEIDNVLKEGLKYVESKQRPDGSWEGSWAVCFTYGAWFALEAYACMGYTYGSGTKVPSAVKKGCDYLISNQMEDGGWGENFEACEIREYVNSETSQIVNTCWALLGLLAVRYPDVEVLERGVKLIMSRQLPNGDWPQENVSGVFNKSCGISYTSYRNVFPIWTLGRFAHHHPDSDLVRS</sequence>
<evidence type="ECO:0000256" key="5">
    <source>
        <dbReference type="ARBA" id="ARBA00023098"/>
    </source>
</evidence>
<name>A0AAV2IQ34_LYMST</name>
<evidence type="ECO:0000256" key="9">
    <source>
        <dbReference type="RuleBase" id="RU362003"/>
    </source>
</evidence>
<dbReference type="InterPro" id="IPR002365">
    <property type="entry name" value="Terpene_synthase_CS"/>
</dbReference>
<dbReference type="Gene3D" id="1.50.10.20">
    <property type="match status" value="2"/>
</dbReference>
<dbReference type="GO" id="GO:0006695">
    <property type="term" value="P:cholesterol biosynthetic process"/>
    <property type="evidence" value="ECO:0007669"/>
    <property type="project" value="TreeGrafter"/>
</dbReference>
<evidence type="ECO:0000256" key="1">
    <source>
        <dbReference type="ARBA" id="ARBA00009755"/>
    </source>
</evidence>
<dbReference type="GO" id="GO:0016104">
    <property type="term" value="P:triterpenoid biosynthetic process"/>
    <property type="evidence" value="ECO:0007669"/>
    <property type="project" value="InterPro"/>
</dbReference>
<comment type="pathway">
    <text evidence="8">Terpene metabolism; lanosterol biosynthesis; lanosterol from farnesyl diphosphate: step 3/3.</text>
</comment>
<evidence type="ECO:0000259" key="11">
    <source>
        <dbReference type="Pfam" id="PF13249"/>
    </source>
</evidence>
<dbReference type="EC" id="5.4.99.-" evidence="9"/>
<comment type="function">
    <text evidence="7">Key enzyme in the cholesterol biosynthesis pathway. Catalyzes the cyclization of (S)-2,3 oxidosqualene to lanosterol, a reaction that forms the sterol nucleus. Through the production of lanosterol may regulate lens protein aggregation and increase transparency.</text>
</comment>
<feature type="domain" description="Squalene cyclase C-terminal" evidence="10">
    <location>
        <begin position="499"/>
        <end position="743"/>
    </location>
</feature>
<keyword evidence="3" id="KW-0677">Repeat</keyword>
<keyword evidence="6 9" id="KW-0413">Isomerase</keyword>
<dbReference type="Gene3D" id="6.20.120.20">
    <property type="match status" value="1"/>
</dbReference>
<evidence type="ECO:0000256" key="7">
    <source>
        <dbReference type="ARBA" id="ARBA00055567"/>
    </source>
</evidence>
<dbReference type="Pfam" id="PF13249">
    <property type="entry name" value="SQHop_cyclase_N"/>
    <property type="match status" value="1"/>
</dbReference>
<reference evidence="12 13" key="1">
    <citation type="submission" date="2024-04" db="EMBL/GenBank/DDBJ databases">
        <authorList>
            <consortium name="Genoscope - CEA"/>
            <person name="William W."/>
        </authorList>
    </citation>
    <scope>NUCLEOTIDE SEQUENCE [LARGE SCALE GENOMIC DNA]</scope>
</reference>
<evidence type="ECO:0000259" key="10">
    <source>
        <dbReference type="Pfam" id="PF13243"/>
    </source>
</evidence>
<keyword evidence="13" id="KW-1185">Reference proteome</keyword>
<keyword evidence="5" id="KW-0443">Lipid metabolism</keyword>
<evidence type="ECO:0000256" key="8">
    <source>
        <dbReference type="ARBA" id="ARBA00060682"/>
    </source>
</evidence>
<organism evidence="12 13">
    <name type="scientific">Lymnaea stagnalis</name>
    <name type="common">Great pond snail</name>
    <name type="synonym">Helix stagnalis</name>
    <dbReference type="NCBI Taxonomy" id="6523"/>
    <lineage>
        <taxon>Eukaryota</taxon>
        <taxon>Metazoa</taxon>
        <taxon>Spiralia</taxon>
        <taxon>Lophotrochozoa</taxon>
        <taxon>Mollusca</taxon>
        <taxon>Gastropoda</taxon>
        <taxon>Heterobranchia</taxon>
        <taxon>Euthyneura</taxon>
        <taxon>Panpulmonata</taxon>
        <taxon>Hygrophila</taxon>
        <taxon>Lymnaeoidea</taxon>
        <taxon>Lymnaeidae</taxon>
        <taxon>Lymnaea</taxon>
    </lineage>
</organism>
<comment type="caution">
    <text evidence="12">The sequence shown here is derived from an EMBL/GenBank/DDBJ whole genome shotgun (WGS) entry which is preliminary data.</text>
</comment>
<comment type="similarity">
    <text evidence="1 9">Belongs to the terpene cyclase/mutase family.</text>
</comment>
<dbReference type="PANTHER" id="PTHR11764:SF20">
    <property type="entry name" value="LANOSTEROL SYNTHASE"/>
    <property type="match status" value="1"/>
</dbReference>
<dbReference type="GO" id="GO:0005811">
    <property type="term" value="C:lipid droplet"/>
    <property type="evidence" value="ECO:0007669"/>
    <property type="project" value="InterPro"/>
</dbReference>
<dbReference type="Pfam" id="PF13243">
    <property type="entry name" value="SQHop_cyclase_C"/>
    <property type="match status" value="1"/>
</dbReference>
<dbReference type="PANTHER" id="PTHR11764">
    <property type="entry name" value="TERPENE CYCLASE/MUTASE FAMILY MEMBER"/>
    <property type="match status" value="1"/>
</dbReference>
<dbReference type="InterPro" id="IPR008930">
    <property type="entry name" value="Terpenoid_cyclase/PrenylTrfase"/>
</dbReference>
<evidence type="ECO:0000256" key="3">
    <source>
        <dbReference type="ARBA" id="ARBA00022737"/>
    </source>
</evidence>
<dbReference type="FunFam" id="1.50.10.20:FF:000002">
    <property type="entry name" value="Terpene cyclase/mutase family member"/>
    <property type="match status" value="1"/>
</dbReference>
<dbReference type="NCBIfam" id="TIGR01787">
    <property type="entry name" value="squalene_cyclas"/>
    <property type="match status" value="1"/>
</dbReference>
<gene>
    <name evidence="12" type="ORF">GSLYS_00022005001</name>
</gene>
<dbReference type="Proteomes" id="UP001497497">
    <property type="component" value="Unassembled WGS sequence"/>
</dbReference>
<dbReference type="SFLD" id="SFLDG01016">
    <property type="entry name" value="Prenyltransferase_Like_2"/>
    <property type="match status" value="1"/>
</dbReference>
<evidence type="ECO:0000256" key="4">
    <source>
        <dbReference type="ARBA" id="ARBA00022955"/>
    </source>
</evidence>
<dbReference type="FunFam" id="1.50.10.20:FF:000003">
    <property type="entry name" value="Terpene cyclase/mutase family member"/>
    <property type="match status" value="1"/>
</dbReference>
<dbReference type="SUPFAM" id="SSF48239">
    <property type="entry name" value="Terpenoid cyclases/Protein prenyltransferases"/>
    <property type="match status" value="2"/>
</dbReference>
<dbReference type="AlphaFoldDB" id="A0AAV2IQ34"/>
<accession>A0AAV2IQ34</accession>
<keyword evidence="4" id="KW-0752">Steroid biosynthesis</keyword>
<dbReference type="InterPro" id="IPR018333">
    <property type="entry name" value="Squalene_cyclase"/>
</dbReference>